<keyword evidence="6" id="KW-1185">Reference proteome</keyword>
<dbReference type="GO" id="GO:0003677">
    <property type="term" value="F:DNA binding"/>
    <property type="evidence" value="ECO:0007669"/>
    <property type="project" value="UniProtKB-KW"/>
</dbReference>
<sequence length="215" mass="23965">MPQPDLRTMVMETLRSDILDQRIPIGEILLEKEVAARLSVSKTPVREALALLCQEGLVQLFPRRGYVVRGLSVQEVLDTFDLRVILEGAAAERAARHLTADELDLLAELCEHDCCRTSQLGDSAQREDMLHSLDFHLIIARGSRNQLLATDVERLLRASRRITAIGFTYGHHAGIVDALRARDPAASRRAMEDHILAGRRLALQTLARSDDEIAS</sequence>
<dbReference type="GO" id="GO:0003700">
    <property type="term" value="F:DNA-binding transcription factor activity"/>
    <property type="evidence" value="ECO:0007669"/>
    <property type="project" value="InterPro"/>
</dbReference>
<dbReference type="SMART" id="SM00345">
    <property type="entry name" value="HTH_GNTR"/>
    <property type="match status" value="1"/>
</dbReference>
<keyword evidence="1" id="KW-0805">Transcription regulation</keyword>
<evidence type="ECO:0000256" key="1">
    <source>
        <dbReference type="ARBA" id="ARBA00023015"/>
    </source>
</evidence>
<dbReference type="InterPro" id="IPR000524">
    <property type="entry name" value="Tscrpt_reg_HTH_GntR"/>
</dbReference>
<organism evidence="5 6">
    <name type="scientific">Ancylobacter defluvii</name>
    <dbReference type="NCBI Taxonomy" id="1282440"/>
    <lineage>
        <taxon>Bacteria</taxon>
        <taxon>Pseudomonadati</taxon>
        <taxon>Pseudomonadota</taxon>
        <taxon>Alphaproteobacteria</taxon>
        <taxon>Hyphomicrobiales</taxon>
        <taxon>Xanthobacteraceae</taxon>
        <taxon>Ancylobacter</taxon>
    </lineage>
</organism>
<feature type="domain" description="HTH gntR-type" evidence="4">
    <location>
        <begin position="4"/>
        <end position="71"/>
    </location>
</feature>
<name>A0A9W6K174_9HYPH</name>
<dbReference type="InterPro" id="IPR011711">
    <property type="entry name" value="GntR_C"/>
</dbReference>
<dbReference type="PANTHER" id="PTHR43537">
    <property type="entry name" value="TRANSCRIPTIONAL REGULATOR, GNTR FAMILY"/>
    <property type="match status" value="1"/>
</dbReference>
<keyword evidence="3" id="KW-0804">Transcription</keyword>
<evidence type="ECO:0000256" key="2">
    <source>
        <dbReference type="ARBA" id="ARBA00023125"/>
    </source>
</evidence>
<dbReference type="SUPFAM" id="SSF48008">
    <property type="entry name" value="GntR ligand-binding domain-like"/>
    <property type="match status" value="1"/>
</dbReference>
<reference evidence="5" key="2">
    <citation type="submission" date="2023-01" db="EMBL/GenBank/DDBJ databases">
        <authorList>
            <person name="Sun Q."/>
            <person name="Evtushenko L."/>
        </authorList>
    </citation>
    <scope>NUCLEOTIDE SEQUENCE</scope>
    <source>
        <strain evidence="5">VKM B-2789</strain>
    </source>
</reference>
<gene>
    <name evidence="5" type="ORF">GCM10017653_41840</name>
</gene>
<dbReference type="SMART" id="SM00895">
    <property type="entry name" value="FCD"/>
    <property type="match status" value="1"/>
</dbReference>
<evidence type="ECO:0000256" key="3">
    <source>
        <dbReference type="ARBA" id="ARBA00023163"/>
    </source>
</evidence>
<protein>
    <submittedName>
        <fullName evidence="5">GntR family transcriptional regulator</fullName>
    </submittedName>
</protein>
<dbReference type="InterPro" id="IPR008920">
    <property type="entry name" value="TF_FadR/GntR_C"/>
</dbReference>
<dbReference type="CDD" id="cd07377">
    <property type="entry name" value="WHTH_GntR"/>
    <property type="match status" value="1"/>
</dbReference>
<evidence type="ECO:0000313" key="5">
    <source>
        <dbReference type="EMBL" id="GLK86114.1"/>
    </source>
</evidence>
<dbReference type="Gene3D" id="1.20.120.530">
    <property type="entry name" value="GntR ligand-binding domain-like"/>
    <property type="match status" value="1"/>
</dbReference>
<dbReference type="InterPro" id="IPR036390">
    <property type="entry name" value="WH_DNA-bd_sf"/>
</dbReference>
<dbReference type="PANTHER" id="PTHR43537:SF24">
    <property type="entry name" value="GLUCONATE OPERON TRANSCRIPTIONAL REPRESSOR"/>
    <property type="match status" value="1"/>
</dbReference>
<evidence type="ECO:0000313" key="6">
    <source>
        <dbReference type="Proteomes" id="UP001143330"/>
    </source>
</evidence>
<dbReference type="Pfam" id="PF00392">
    <property type="entry name" value="GntR"/>
    <property type="match status" value="1"/>
</dbReference>
<keyword evidence="2" id="KW-0238">DNA-binding</keyword>
<dbReference type="SUPFAM" id="SSF46785">
    <property type="entry name" value="Winged helix' DNA-binding domain"/>
    <property type="match status" value="1"/>
</dbReference>
<accession>A0A9W6K174</accession>
<proteinExistence type="predicted"/>
<dbReference type="PRINTS" id="PR00035">
    <property type="entry name" value="HTHGNTR"/>
</dbReference>
<dbReference type="Gene3D" id="1.10.10.10">
    <property type="entry name" value="Winged helix-like DNA-binding domain superfamily/Winged helix DNA-binding domain"/>
    <property type="match status" value="1"/>
</dbReference>
<dbReference type="Pfam" id="PF07729">
    <property type="entry name" value="FCD"/>
    <property type="match status" value="1"/>
</dbReference>
<dbReference type="AlphaFoldDB" id="A0A9W6K174"/>
<dbReference type="PROSITE" id="PS50949">
    <property type="entry name" value="HTH_GNTR"/>
    <property type="match status" value="1"/>
</dbReference>
<dbReference type="RefSeq" id="WP_271180658.1">
    <property type="nucleotide sequence ID" value="NZ_BSFM01000017.1"/>
</dbReference>
<reference evidence="5" key="1">
    <citation type="journal article" date="2014" name="Int. J. Syst. Evol. Microbiol.">
        <title>Complete genome sequence of Corynebacterium casei LMG S-19264T (=DSM 44701T), isolated from a smear-ripened cheese.</title>
        <authorList>
            <consortium name="US DOE Joint Genome Institute (JGI-PGF)"/>
            <person name="Walter F."/>
            <person name="Albersmeier A."/>
            <person name="Kalinowski J."/>
            <person name="Ruckert C."/>
        </authorList>
    </citation>
    <scope>NUCLEOTIDE SEQUENCE</scope>
    <source>
        <strain evidence="5">VKM B-2789</strain>
    </source>
</reference>
<dbReference type="InterPro" id="IPR036388">
    <property type="entry name" value="WH-like_DNA-bd_sf"/>
</dbReference>
<evidence type="ECO:0000259" key="4">
    <source>
        <dbReference type="PROSITE" id="PS50949"/>
    </source>
</evidence>
<comment type="caution">
    <text evidence="5">The sequence shown here is derived from an EMBL/GenBank/DDBJ whole genome shotgun (WGS) entry which is preliminary data.</text>
</comment>
<dbReference type="Proteomes" id="UP001143330">
    <property type="component" value="Unassembled WGS sequence"/>
</dbReference>
<dbReference type="EMBL" id="BSFM01000017">
    <property type="protein sequence ID" value="GLK86114.1"/>
    <property type="molecule type" value="Genomic_DNA"/>
</dbReference>